<gene>
    <name evidence="2" type="ORF">GCM10020369_24940</name>
</gene>
<name>A0ABP6SVI9_9ACTN</name>
<organism evidence="2 3">
    <name type="scientific">Cryptosporangium minutisporangium</name>
    <dbReference type="NCBI Taxonomy" id="113569"/>
    <lineage>
        <taxon>Bacteria</taxon>
        <taxon>Bacillati</taxon>
        <taxon>Actinomycetota</taxon>
        <taxon>Actinomycetes</taxon>
        <taxon>Cryptosporangiales</taxon>
        <taxon>Cryptosporangiaceae</taxon>
        <taxon>Cryptosporangium</taxon>
    </lineage>
</organism>
<evidence type="ECO:0000313" key="3">
    <source>
        <dbReference type="Proteomes" id="UP001501676"/>
    </source>
</evidence>
<sequence>MSLAAQASDAATPVTASAVNSDLLPTDRPLAVAVSTSRDERSSSSDKKFFDTPDPLTLRPAPSTGRTTNKRGHRVP</sequence>
<evidence type="ECO:0000313" key="2">
    <source>
        <dbReference type="EMBL" id="GAA3386588.1"/>
    </source>
</evidence>
<protein>
    <submittedName>
        <fullName evidence="2">Uncharacterized protein</fullName>
    </submittedName>
</protein>
<comment type="caution">
    <text evidence="2">The sequence shown here is derived from an EMBL/GenBank/DDBJ whole genome shotgun (WGS) entry which is preliminary data.</text>
</comment>
<accession>A0ABP6SVI9</accession>
<feature type="region of interest" description="Disordered" evidence="1">
    <location>
        <begin position="1"/>
        <end position="76"/>
    </location>
</feature>
<feature type="compositionally biased region" description="Basic and acidic residues" evidence="1">
    <location>
        <begin position="37"/>
        <end position="51"/>
    </location>
</feature>
<dbReference type="Proteomes" id="UP001501676">
    <property type="component" value="Unassembled WGS sequence"/>
</dbReference>
<reference evidence="3" key="1">
    <citation type="journal article" date="2019" name="Int. J. Syst. Evol. Microbiol.">
        <title>The Global Catalogue of Microorganisms (GCM) 10K type strain sequencing project: providing services to taxonomists for standard genome sequencing and annotation.</title>
        <authorList>
            <consortium name="The Broad Institute Genomics Platform"/>
            <consortium name="The Broad Institute Genome Sequencing Center for Infectious Disease"/>
            <person name="Wu L."/>
            <person name="Ma J."/>
        </authorList>
    </citation>
    <scope>NUCLEOTIDE SEQUENCE [LARGE SCALE GENOMIC DNA]</scope>
    <source>
        <strain evidence="3">JCM 9458</strain>
    </source>
</reference>
<evidence type="ECO:0000256" key="1">
    <source>
        <dbReference type="SAM" id="MobiDB-lite"/>
    </source>
</evidence>
<keyword evidence="3" id="KW-1185">Reference proteome</keyword>
<dbReference type="EMBL" id="BAAAYN010000017">
    <property type="protein sequence ID" value="GAA3386588.1"/>
    <property type="molecule type" value="Genomic_DNA"/>
</dbReference>
<proteinExistence type="predicted"/>